<dbReference type="Proteomes" id="UP000252023">
    <property type="component" value="Chromosome"/>
</dbReference>
<accession>A0A344PL12</accession>
<dbReference type="AlphaFoldDB" id="A0A344PL12"/>
<sequence>MLALTMTWPGGEHPFRLALAQLEGLQQKTDAGPEWLLFRLQSGQWLATEIFETLRFGLIGGGMGDSEAARLVGNALDRHPLISFKVPALQVLTAALYGPLDDMPGKQTLASEETPETTPEES</sequence>
<dbReference type="RefSeq" id="WP_114076386.1">
    <property type="nucleotide sequence ID" value="NZ_CP030918.1"/>
</dbReference>
<dbReference type="OrthoDB" id="7509188at2"/>
<evidence type="ECO:0000313" key="2">
    <source>
        <dbReference type="EMBL" id="AXC50067.1"/>
    </source>
</evidence>
<name>A0A344PL12_9RHOB</name>
<dbReference type="EMBL" id="CP030918">
    <property type="protein sequence ID" value="AXC50067.1"/>
    <property type="molecule type" value="Genomic_DNA"/>
</dbReference>
<feature type="region of interest" description="Disordered" evidence="1">
    <location>
        <begin position="100"/>
        <end position="122"/>
    </location>
</feature>
<keyword evidence="3" id="KW-1185">Reference proteome</keyword>
<organism evidence="2 3">
    <name type="scientific">Paracoccus suum</name>
    <dbReference type="NCBI Taxonomy" id="2259340"/>
    <lineage>
        <taxon>Bacteria</taxon>
        <taxon>Pseudomonadati</taxon>
        <taxon>Pseudomonadota</taxon>
        <taxon>Alphaproteobacteria</taxon>
        <taxon>Rhodobacterales</taxon>
        <taxon>Paracoccaceae</taxon>
        <taxon>Paracoccus</taxon>
    </lineage>
</organism>
<feature type="compositionally biased region" description="Acidic residues" evidence="1">
    <location>
        <begin position="113"/>
        <end position="122"/>
    </location>
</feature>
<dbReference type="KEGG" id="pars:DRW48_10515"/>
<dbReference type="InterPro" id="IPR021791">
    <property type="entry name" value="Phage_TAC_11"/>
</dbReference>
<reference evidence="3" key="1">
    <citation type="submission" date="2018-07" db="EMBL/GenBank/DDBJ databases">
        <title>Genome sequencing of Paracoccus sp. SC2-6.</title>
        <authorList>
            <person name="Heo J."/>
            <person name="Kim S.-J."/>
            <person name="Kwon S.-W."/>
        </authorList>
    </citation>
    <scope>NUCLEOTIDE SEQUENCE [LARGE SCALE GENOMIC DNA]</scope>
    <source>
        <strain evidence="3">SC2-6</strain>
    </source>
</reference>
<proteinExistence type="predicted"/>
<protein>
    <submittedName>
        <fullName evidence="2">Gene transfer agent family protein</fullName>
    </submittedName>
</protein>
<evidence type="ECO:0000313" key="3">
    <source>
        <dbReference type="Proteomes" id="UP000252023"/>
    </source>
</evidence>
<gene>
    <name evidence="2" type="ORF">DRW48_10515</name>
</gene>
<dbReference type="Pfam" id="PF11836">
    <property type="entry name" value="Phage_TAC_11"/>
    <property type="match status" value="1"/>
</dbReference>
<evidence type="ECO:0000256" key="1">
    <source>
        <dbReference type="SAM" id="MobiDB-lite"/>
    </source>
</evidence>